<evidence type="ECO:0000256" key="2">
    <source>
        <dbReference type="ARBA" id="ARBA00023242"/>
    </source>
</evidence>
<evidence type="ECO:0000259" key="5">
    <source>
        <dbReference type="Pfam" id="PF04003"/>
    </source>
</evidence>
<sequence length="209" mass="23977">EDRLQLLRDNIDDNEDIDDDALTTVTLRPHTLSRAKAQASSTSLVSVLEQALQSKDNALLEHCLRIHDPKVIDETCRRLNTTRVFPFLLLLVEKFEKRPTRGATMCQWIKFLMLNHTAYLMTVPDVIDKLSTLYQSLDARVKVFPQLHKLSGRLNLVLGQIAGRSNVEVVDDAPDVVYNEADDNEDDEEEEEEEEEHDDEDDDDDEDDE</sequence>
<dbReference type="PANTHER" id="PTHR44267:SF1">
    <property type="entry name" value="WD REPEAT-CONTAINING PROTEIN 43"/>
    <property type="match status" value="1"/>
</dbReference>
<keyword evidence="2" id="KW-0539">Nucleus</keyword>
<dbReference type="InterPro" id="IPR052414">
    <property type="entry name" value="U3_snoRNA-assoc_WDR"/>
</dbReference>
<evidence type="ECO:0000256" key="3">
    <source>
        <dbReference type="ARBA" id="ARBA00038335"/>
    </source>
</evidence>
<evidence type="ECO:0000256" key="4">
    <source>
        <dbReference type="SAM" id="MobiDB-lite"/>
    </source>
</evidence>
<dbReference type="InterPro" id="IPR007148">
    <property type="entry name" value="SSU_processome_Utp12"/>
</dbReference>
<feature type="domain" description="Small-subunit processome Utp12" evidence="5">
    <location>
        <begin position="56"/>
        <end position="158"/>
    </location>
</feature>
<dbReference type="AlphaFoldDB" id="A0A6A4ZZS5"/>
<gene>
    <name evidence="6" type="ORF">AaE_010122</name>
</gene>
<proteinExistence type="inferred from homology"/>
<dbReference type="GO" id="GO:0000462">
    <property type="term" value="P:maturation of SSU-rRNA from tricistronic rRNA transcript (SSU-rRNA, 5.8S rRNA, LSU-rRNA)"/>
    <property type="evidence" value="ECO:0007669"/>
    <property type="project" value="TreeGrafter"/>
</dbReference>
<name>A0A6A4ZZS5_APHAT</name>
<dbReference type="SUPFAM" id="SSF48371">
    <property type="entry name" value="ARM repeat"/>
    <property type="match status" value="1"/>
</dbReference>
<feature type="region of interest" description="Disordered" evidence="4">
    <location>
        <begin position="171"/>
        <end position="209"/>
    </location>
</feature>
<dbReference type="EMBL" id="VJMI01016105">
    <property type="protein sequence ID" value="KAF0721231.1"/>
    <property type="molecule type" value="Genomic_DNA"/>
</dbReference>
<accession>A0A6A4ZZS5</accession>
<reference evidence="6 7" key="1">
    <citation type="submission" date="2019-06" db="EMBL/GenBank/DDBJ databases">
        <title>Genomics analysis of Aphanomyces spp. identifies a new class of oomycete effector associated with host adaptation.</title>
        <authorList>
            <person name="Gaulin E."/>
        </authorList>
    </citation>
    <scope>NUCLEOTIDE SEQUENCE [LARGE SCALE GENOMIC DNA]</scope>
    <source>
        <strain evidence="6 7">E</strain>
    </source>
</reference>
<dbReference type="Proteomes" id="UP000469452">
    <property type="component" value="Unassembled WGS sequence"/>
</dbReference>
<feature type="non-terminal residue" evidence="6">
    <location>
        <position position="1"/>
    </location>
</feature>
<protein>
    <recommendedName>
        <fullName evidence="5">Small-subunit processome Utp12 domain-containing protein</fullName>
    </recommendedName>
</protein>
<dbReference type="PANTHER" id="PTHR44267">
    <property type="entry name" value="WD REPEAT-CONTAINING PROTEIN 43"/>
    <property type="match status" value="1"/>
</dbReference>
<comment type="caution">
    <text evidence="6">The sequence shown here is derived from an EMBL/GenBank/DDBJ whole genome shotgun (WGS) entry which is preliminary data.</text>
</comment>
<evidence type="ECO:0000313" key="7">
    <source>
        <dbReference type="Proteomes" id="UP000469452"/>
    </source>
</evidence>
<dbReference type="InterPro" id="IPR016024">
    <property type="entry name" value="ARM-type_fold"/>
</dbReference>
<comment type="similarity">
    <text evidence="3">Belongs to the UTP5 family.</text>
</comment>
<organism evidence="6 7">
    <name type="scientific">Aphanomyces astaci</name>
    <name type="common">Crayfish plague agent</name>
    <dbReference type="NCBI Taxonomy" id="112090"/>
    <lineage>
        <taxon>Eukaryota</taxon>
        <taxon>Sar</taxon>
        <taxon>Stramenopiles</taxon>
        <taxon>Oomycota</taxon>
        <taxon>Saprolegniomycetes</taxon>
        <taxon>Saprolegniales</taxon>
        <taxon>Verrucalvaceae</taxon>
        <taxon>Aphanomyces</taxon>
    </lineage>
</organism>
<comment type="subcellular location">
    <subcellularLocation>
        <location evidence="1">Nucleus</location>
    </subcellularLocation>
</comment>
<evidence type="ECO:0000313" key="6">
    <source>
        <dbReference type="EMBL" id="KAF0721231.1"/>
    </source>
</evidence>
<dbReference type="GO" id="GO:0005730">
    <property type="term" value="C:nucleolus"/>
    <property type="evidence" value="ECO:0007669"/>
    <property type="project" value="TreeGrafter"/>
</dbReference>
<evidence type="ECO:0000256" key="1">
    <source>
        <dbReference type="ARBA" id="ARBA00004123"/>
    </source>
</evidence>
<dbReference type="VEuPathDB" id="FungiDB:H257_03909"/>
<dbReference type="Pfam" id="PF04003">
    <property type="entry name" value="Utp12"/>
    <property type="match status" value="1"/>
</dbReference>